<name>G7JTH0_MEDTR</name>
<dbReference type="PaxDb" id="3880-AES87937"/>
<reference evidence="4 6" key="2">
    <citation type="journal article" date="2014" name="BMC Genomics">
        <title>An improved genome release (version Mt4.0) for the model legume Medicago truncatula.</title>
        <authorList>
            <person name="Tang H."/>
            <person name="Krishnakumar V."/>
            <person name="Bidwell S."/>
            <person name="Rosen B."/>
            <person name="Chan A."/>
            <person name="Zhou S."/>
            <person name="Gentzbittel L."/>
            <person name="Childs K.L."/>
            <person name="Yandell M."/>
            <person name="Gundlach H."/>
            <person name="Mayer K.F."/>
            <person name="Schwartz D.C."/>
            <person name="Town C.D."/>
        </authorList>
    </citation>
    <scope>GENOME REANNOTATION</scope>
    <source>
        <strain evidence="5 6">cv. Jemalong A17</strain>
    </source>
</reference>
<evidence type="ECO:0000256" key="3">
    <source>
        <dbReference type="ARBA" id="ARBA00023274"/>
    </source>
</evidence>
<reference evidence="5" key="3">
    <citation type="submission" date="2015-04" db="UniProtKB">
        <authorList>
            <consortium name="EnsemblPlants"/>
        </authorList>
    </citation>
    <scope>IDENTIFICATION</scope>
    <source>
        <strain evidence="5">cv. Jemalong A17</strain>
    </source>
</reference>
<accession>G7JTH0</accession>
<dbReference type="GO" id="GO:0006412">
    <property type="term" value="P:translation"/>
    <property type="evidence" value="ECO:0007669"/>
    <property type="project" value="InterPro"/>
</dbReference>
<dbReference type="SUPFAM" id="SSF50249">
    <property type="entry name" value="Nucleic acid-binding proteins"/>
    <property type="match status" value="1"/>
</dbReference>
<dbReference type="PROSITE" id="PS00055">
    <property type="entry name" value="RIBOSOMAL_S12"/>
    <property type="match status" value="1"/>
</dbReference>
<gene>
    <name evidence="4" type="ordered locus">MTR_4g038400</name>
</gene>
<dbReference type="eggNOG" id="KOG1749">
    <property type="taxonomic scope" value="Eukaryota"/>
</dbReference>
<dbReference type="PANTHER" id="PTHR11652">
    <property type="entry name" value="30S RIBOSOMAL PROTEIN S12 FAMILY MEMBER"/>
    <property type="match status" value="1"/>
</dbReference>
<keyword evidence="2 4" id="KW-0689">Ribosomal protein</keyword>
<reference evidence="4 6" key="1">
    <citation type="journal article" date="2011" name="Nature">
        <title>The Medicago genome provides insight into the evolution of rhizobial symbioses.</title>
        <authorList>
            <person name="Young N.D."/>
            <person name="Debelle F."/>
            <person name="Oldroyd G.E."/>
            <person name="Geurts R."/>
            <person name="Cannon S.B."/>
            <person name="Udvardi M.K."/>
            <person name="Benedito V.A."/>
            <person name="Mayer K.F."/>
            <person name="Gouzy J."/>
            <person name="Schoof H."/>
            <person name="Van de Peer Y."/>
            <person name="Proost S."/>
            <person name="Cook D.R."/>
            <person name="Meyers B.C."/>
            <person name="Spannagl M."/>
            <person name="Cheung F."/>
            <person name="De Mita S."/>
            <person name="Krishnakumar V."/>
            <person name="Gundlach H."/>
            <person name="Zhou S."/>
            <person name="Mudge J."/>
            <person name="Bharti A.K."/>
            <person name="Murray J.D."/>
            <person name="Naoumkina M.A."/>
            <person name="Rosen B."/>
            <person name="Silverstein K.A."/>
            <person name="Tang H."/>
            <person name="Rombauts S."/>
            <person name="Zhao P.X."/>
            <person name="Zhou P."/>
            <person name="Barbe V."/>
            <person name="Bardou P."/>
            <person name="Bechner M."/>
            <person name="Bellec A."/>
            <person name="Berger A."/>
            <person name="Berges H."/>
            <person name="Bidwell S."/>
            <person name="Bisseling T."/>
            <person name="Choisne N."/>
            <person name="Couloux A."/>
            <person name="Denny R."/>
            <person name="Deshpande S."/>
            <person name="Dai X."/>
            <person name="Doyle J.J."/>
            <person name="Dudez A.M."/>
            <person name="Farmer A.D."/>
            <person name="Fouteau S."/>
            <person name="Franken C."/>
            <person name="Gibelin C."/>
            <person name="Gish J."/>
            <person name="Goldstein S."/>
            <person name="Gonzalez A.J."/>
            <person name="Green P.J."/>
            <person name="Hallab A."/>
            <person name="Hartog M."/>
            <person name="Hua A."/>
            <person name="Humphray S.J."/>
            <person name="Jeong D.H."/>
            <person name="Jing Y."/>
            <person name="Jocker A."/>
            <person name="Kenton S.M."/>
            <person name="Kim D.J."/>
            <person name="Klee K."/>
            <person name="Lai H."/>
            <person name="Lang C."/>
            <person name="Lin S."/>
            <person name="Macmil S.L."/>
            <person name="Magdelenat G."/>
            <person name="Matthews L."/>
            <person name="McCorrison J."/>
            <person name="Monaghan E.L."/>
            <person name="Mun J.H."/>
            <person name="Najar F.Z."/>
            <person name="Nicholson C."/>
            <person name="Noirot C."/>
            <person name="O'Bleness M."/>
            <person name="Paule C.R."/>
            <person name="Poulain J."/>
            <person name="Prion F."/>
            <person name="Qin B."/>
            <person name="Qu C."/>
            <person name="Retzel E.F."/>
            <person name="Riddle C."/>
            <person name="Sallet E."/>
            <person name="Samain S."/>
            <person name="Samson N."/>
            <person name="Sanders I."/>
            <person name="Saurat O."/>
            <person name="Scarpelli C."/>
            <person name="Schiex T."/>
            <person name="Segurens B."/>
            <person name="Severin A.J."/>
            <person name="Sherrier D.J."/>
            <person name="Shi R."/>
            <person name="Sims S."/>
            <person name="Singer S.R."/>
            <person name="Sinharoy S."/>
            <person name="Sterck L."/>
            <person name="Viollet A."/>
            <person name="Wang B.B."/>
            <person name="Wang K."/>
            <person name="Wang M."/>
            <person name="Wang X."/>
            <person name="Warfsmann J."/>
            <person name="Weissenbach J."/>
            <person name="White D.D."/>
            <person name="White J.D."/>
            <person name="Wiley G.B."/>
            <person name="Wincker P."/>
            <person name="Xing Y."/>
            <person name="Yang L."/>
            <person name="Yao Z."/>
            <person name="Ying F."/>
            <person name="Zhai J."/>
            <person name="Zhou L."/>
            <person name="Zuber A."/>
            <person name="Denarie J."/>
            <person name="Dixon R.A."/>
            <person name="May G.D."/>
            <person name="Schwartz D.C."/>
            <person name="Rogers J."/>
            <person name="Quetier F."/>
            <person name="Town C.D."/>
            <person name="Roe B.A."/>
        </authorList>
    </citation>
    <scope>NUCLEOTIDE SEQUENCE [LARGE SCALE GENOMIC DNA]</scope>
    <source>
        <strain evidence="4">A17</strain>
        <strain evidence="5 6">cv. Jemalong A17</strain>
    </source>
</reference>
<evidence type="ECO:0000256" key="2">
    <source>
        <dbReference type="ARBA" id="ARBA00022980"/>
    </source>
</evidence>
<dbReference type="GO" id="GO:1990904">
    <property type="term" value="C:ribonucleoprotein complex"/>
    <property type="evidence" value="ECO:0007669"/>
    <property type="project" value="UniProtKB-KW"/>
</dbReference>
<dbReference type="AlphaFoldDB" id="G7JTH0"/>
<dbReference type="GO" id="GO:0005840">
    <property type="term" value="C:ribosome"/>
    <property type="evidence" value="ECO:0007669"/>
    <property type="project" value="UniProtKB-KW"/>
</dbReference>
<dbReference type="STRING" id="3880.G7JTH0"/>
<keyword evidence="3" id="KW-0687">Ribonucleoprotein</keyword>
<evidence type="ECO:0000313" key="4">
    <source>
        <dbReference type="EMBL" id="AES87937.1"/>
    </source>
</evidence>
<dbReference type="EMBL" id="CM001220">
    <property type="protein sequence ID" value="AES87937.1"/>
    <property type="molecule type" value="Genomic_DNA"/>
</dbReference>
<dbReference type="InterPro" id="IPR006032">
    <property type="entry name" value="Ribosomal_uS12"/>
</dbReference>
<organism evidence="4 6">
    <name type="scientific">Medicago truncatula</name>
    <name type="common">Barrel medic</name>
    <name type="synonym">Medicago tribuloides</name>
    <dbReference type="NCBI Taxonomy" id="3880"/>
    <lineage>
        <taxon>Eukaryota</taxon>
        <taxon>Viridiplantae</taxon>
        <taxon>Streptophyta</taxon>
        <taxon>Embryophyta</taxon>
        <taxon>Tracheophyta</taxon>
        <taxon>Spermatophyta</taxon>
        <taxon>Magnoliopsida</taxon>
        <taxon>eudicotyledons</taxon>
        <taxon>Gunneridae</taxon>
        <taxon>Pentapetalae</taxon>
        <taxon>rosids</taxon>
        <taxon>fabids</taxon>
        <taxon>Fabales</taxon>
        <taxon>Fabaceae</taxon>
        <taxon>Papilionoideae</taxon>
        <taxon>50 kb inversion clade</taxon>
        <taxon>NPAAA clade</taxon>
        <taxon>Hologalegina</taxon>
        <taxon>IRL clade</taxon>
        <taxon>Trifolieae</taxon>
        <taxon>Medicago</taxon>
    </lineage>
</organism>
<evidence type="ECO:0000256" key="1">
    <source>
        <dbReference type="ARBA" id="ARBA00005657"/>
    </source>
</evidence>
<sequence length="149" mass="17231">MALNNFVLYEFWGMKFYFCILGNLYVGQKVVLWFGEGQKYQFLSCPLPPVFPIPETVLQIKYWTTGVVLSSPYFLAYQTLNVKIKKLEIILYVLRIDINATDIKAKQPNSAIRKGTRVQLIKNGKKTIVFMPNHGYLCYFKEALIAGFE</sequence>
<comment type="similarity">
    <text evidence="1">Belongs to the universal ribosomal protein uS12 family.</text>
</comment>
<dbReference type="InterPro" id="IPR012340">
    <property type="entry name" value="NA-bd_OB-fold"/>
</dbReference>
<dbReference type="Gene3D" id="2.40.50.140">
    <property type="entry name" value="Nucleic acid-binding proteins"/>
    <property type="match status" value="1"/>
</dbReference>
<dbReference type="HOGENOM" id="CLU_1752451_0_0_1"/>
<proteinExistence type="inferred from homology"/>
<protein>
    <submittedName>
        <fullName evidence="4">Ribosomal protein S12/S23 family protein</fullName>
    </submittedName>
</protein>
<dbReference type="Proteomes" id="UP000002051">
    <property type="component" value="Chromosome 4"/>
</dbReference>
<keyword evidence="6" id="KW-1185">Reference proteome</keyword>
<dbReference type="Pfam" id="PF00164">
    <property type="entry name" value="Ribosom_S12_S23"/>
    <property type="match status" value="1"/>
</dbReference>
<dbReference type="GO" id="GO:0003735">
    <property type="term" value="F:structural constituent of ribosome"/>
    <property type="evidence" value="ECO:0007669"/>
    <property type="project" value="InterPro"/>
</dbReference>
<evidence type="ECO:0000313" key="6">
    <source>
        <dbReference type="Proteomes" id="UP000002051"/>
    </source>
</evidence>
<dbReference type="EnsemblPlants" id="AES87937">
    <property type="protein sequence ID" value="AES87937"/>
    <property type="gene ID" value="MTR_4g038400"/>
</dbReference>
<evidence type="ECO:0000313" key="5">
    <source>
        <dbReference type="EnsemblPlants" id="AES87937"/>
    </source>
</evidence>